<protein>
    <recommendedName>
        <fullName evidence="2">DUF2237 domain-containing protein</fullName>
    </recommendedName>
</protein>
<dbReference type="InterPro" id="IPR018714">
    <property type="entry name" value="DUF2237"/>
</dbReference>
<reference evidence="1" key="1">
    <citation type="submission" date="2007-04" db="EMBL/GenBank/DDBJ databases">
        <title>Complete sequence of plasmid pRSPA01 of Rhodobacter sphaeroides ATCC 17025.</title>
        <authorList>
            <consortium name="US DOE Joint Genome Institute"/>
            <person name="Copeland A."/>
            <person name="Lucas S."/>
            <person name="Lapidus A."/>
            <person name="Barry K."/>
            <person name="Detter J.C."/>
            <person name="Glavina del Rio T."/>
            <person name="Hammon N."/>
            <person name="Israni S."/>
            <person name="Dalin E."/>
            <person name="Tice H."/>
            <person name="Pitluck S."/>
            <person name="Chertkov O."/>
            <person name="Brettin T."/>
            <person name="Bruce D."/>
            <person name="Han C."/>
            <person name="Schmutz J."/>
            <person name="Larimer F."/>
            <person name="Land M."/>
            <person name="Hauser L."/>
            <person name="Kyrpides N."/>
            <person name="Kim E."/>
            <person name="Richardson P."/>
            <person name="Mackenzie C."/>
            <person name="Choudhary M."/>
            <person name="Donohue T.J."/>
            <person name="Kaplan S."/>
        </authorList>
    </citation>
    <scope>NUCLEOTIDE SEQUENCE [LARGE SCALE GENOMIC DNA]</scope>
    <source>
        <strain evidence="1">ATCC 17025</strain>
        <plasmid evidence="1">pRSPA01</plasmid>
    </source>
</reference>
<dbReference type="Gene3D" id="3.30.56.110">
    <property type="entry name" value="Protein of unknown function DUF2237"/>
    <property type="match status" value="1"/>
</dbReference>
<gene>
    <name evidence="1" type="ordered locus">Rsph17025_3888</name>
</gene>
<name>A4WZC9_CERS5</name>
<accession>A4WZC9</accession>
<dbReference type="HOGENOM" id="CLU_127770_1_0_5"/>
<dbReference type="EMBL" id="CP000662">
    <property type="protein sequence ID" value="ABP72743.1"/>
    <property type="molecule type" value="Genomic_DNA"/>
</dbReference>
<dbReference type="KEGG" id="rsq:Rsph17025_3888"/>
<geneLocation type="plasmid" evidence="1">
    <name>pRSPA01</name>
</geneLocation>
<dbReference type="PANTHER" id="PTHR37466">
    <property type="entry name" value="SLR1628 PROTEIN"/>
    <property type="match status" value="1"/>
</dbReference>
<dbReference type="AlphaFoldDB" id="A4WZC9"/>
<evidence type="ECO:0000313" key="1">
    <source>
        <dbReference type="EMBL" id="ABP72743.1"/>
    </source>
</evidence>
<keyword evidence="1" id="KW-0614">Plasmid</keyword>
<evidence type="ECO:0008006" key="2">
    <source>
        <dbReference type="Google" id="ProtNLM"/>
    </source>
</evidence>
<dbReference type="Pfam" id="PF09996">
    <property type="entry name" value="DUF2237"/>
    <property type="match status" value="1"/>
</dbReference>
<organism evidence="1">
    <name type="scientific">Cereibacter sphaeroides (strain ATCC 17025 / ATH 2.4.3)</name>
    <name type="common">Rhodobacter sphaeroides</name>
    <dbReference type="NCBI Taxonomy" id="349102"/>
    <lineage>
        <taxon>Bacteria</taxon>
        <taxon>Pseudomonadati</taxon>
        <taxon>Pseudomonadota</taxon>
        <taxon>Alphaproteobacteria</taxon>
        <taxon>Rhodobacterales</taxon>
        <taxon>Paracoccaceae</taxon>
        <taxon>Cereibacter</taxon>
    </lineage>
</organism>
<proteinExistence type="predicted"/>
<sequence length="132" mass="14607">MNRSQHPTMKEPSFNVLGRPLETCSRDPLTGFFRNGCCDTGPSDLGQHTVCAVMTAEFLALSKYLGNDLSTPRPEFGFRGLKAGDQWCLCAGRFLQAHEEGAAPRVRLEATHRRTLEVVPLDVLKLYAVDPT</sequence>
<dbReference type="PANTHER" id="PTHR37466:SF1">
    <property type="entry name" value="SLR1628 PROTEIN"/>
    <property type="match status" value="1"/>
</dbReference>